<dbReference type="PANTHER" id="PTHR21442">
    <property type="entry name" value="CILIA- AND FLAGELLA-ASSOCIATED PROTEIN 206"/>
    <property type="match status" value="1"/>
</dbReference>
<gene>
    <name evidence="10" type="ORF">D915_003027</name>
</gene>
<dbReference type="InterPro" id="IPR021897">
    <property type="entry name" value="FAP206"/>
</dbReference>
<organism evidence="10 11">
    <name type="scientific">Fasciola hepatica</name>
    <name type="common">Liver fluke</name>
    <dbReference type="NCBI Taxonomy" id="6192"/>
    <lineage>
        <taxon>Eukaryota</taxon>
        <taxon>Metazoa</taxon>
        <taxon>Spiralia</taxon>
        <taxon>Lophotrochozoa</taxon>
        <taxon>Platyhelminthes</taxon>
        <taxon>Trematoda</taxon>
        <taxon>Digenea</taxon>
        <taxon>Plagiorchiida</taxon>
        <taxon>Echinostomata</taxon>
        <taxon>Echinostomatoidea</taxon>
        <taxon>Fasciolidae</taxon>
        <taxon>Fasciola</taxon>
    </lineage>
</organism>
<keyword evidence="8" id="KW-0966">Cell projection</keyword>
<evidence type="ECO:0000256" key="9">
    <source>
        <dbReference type="ARBA" id="ARBA00045321"/>
    </source>
</evidence>
<keyword evidence="5" id="KW-0970">Cilium biogenesis/degradation</keyword>
<keyword evidence="10" id="KW-0282">Flagellum</keyword>
<keyword evidence="6" id="KW-0969">Cilium</keyword>
<evidence type="ECO:0000256" key="3">
    <source>
        <dbReference type="ARBA" id="ARBA00021602"/>
    </source>
</evidence>
<evidence type="ECO:0000256" key="8">
    <source>
        <dbReference type="ARBA" id="ARBA00023273"/>
    </source>
</evidence>
<dbReference type="GO" id="GO:0036064">
    <property type="term" value="C:ciliary basal body"/>
    <property type="evidence" value="ECO:0007669"/>
    <property type="project" value="TreeGrafter"/>
</dbReference>
<keyword evidence="11" id="KW-1185">Reference proteome</keyword>
<comment type="similarity">
    <text evidence="2">Belongs to the CFAP206 family.</text>
</comment>
<sequence>MPQGPAEGVINRIIKQIIRECAANGEDVSETLVAFIVKAVVLDPDSDFLPDKPLEKYDVQKLVQMCIEKLLDKDSPSLDTIKMQVFFELNYLERSDFLEEHHRVMNSRLEPVMKEAIEARARTREEMEEVYRKIISCVLLCSGLGSPTNVEVVRETTAALQSIFPQTDVGTFLTSTSTQKRNQLAELTGIVTGIRLFNKDCCKGGAGIDDIPQVLVQGIPAALNTLHDELMKAKQLAATYTSLFEKIMGFDPKPDALSSANVTAKVAEQSGITPPMIRAAVINARQYISFLTQVEDELVTMTTVADRLCSSFTAKLKQLRQLIRDRPAVPSMEVYPLFLELSKVWKQLQDETVLLSVLTNSLSGIQSHFVGRRLIWKREKLSHLISDSEIQFDDDRKKNGPVPESDRGRFTWLFPYSADAPAPVQVEFQGFCAWSLIRYKGLLVPADKSIGYLLMPPNNRLYAFSSLEAVRDFIMTAENFLRAVPDVARRLPELIPFLRLTDIFAKGIPGAKDVDLIQKHLNLHDASMQTEVHPIESYIDSNYEWNEWELRKKALKLANLRRKATSSVQTILSNWRRDNATQVYLLKDSWTTTKEDGHTQVPRPSVFLHGLRGCGGIQDSVGAIEAISGGSGWCALDRKTNATTVDLTIPVEQLMGSLKKGQVTWY</sequence>
<evidence type="ECO:0000256" key="6">
    <source>
        <dbReference type="ARBA" id="ARBA00023069"/>
    </source>
</evidence>
<proteinExistence type="inferred from homology"/>
<comment type="subcellular location">
    <subcellularLocation>
        <location evidence="1">Cytoplasm</location>
        <location evidence="1">Cytoskeleton</location>
        <location evidence="1">Cilium axoneme</location>
    </subcellularLocation>
</comment>
<evidence type="ECO:0000313" key="10">
    <source>
        <dbReference type="EMBL" id="THD25820.1"/>
    </source>
</evidence>
<keyword evidence="7" id="KW-0206">Cytoskeleton</keyword>
<evidence type="ECO:0000256" key="5">
    <source>
        <dbReference type="ARBA" id="ARBA00022794"/>
    </source>
</evidence>
<protein>
    <recommendedName>
        <fullName evidence="3">Cilia- and flagella-associated protein 206</fullName>
    </recommendedName>
</protein>
<dbReference type="EMBL" id="JXXN02000979">
    <property type="protein sequence ID" value="THD25820.1"/>
    <property type="molecule type" value="Genomic_DNA"/>
</dbReference>
<dbReference type="GO" id="GO:0005930">
    <property type="term" value="C:axoneme"/>
    <property type="evidence" value="ECO:0007669"/>
    <property type="project" value="UniProtKB-SubCell"/>
</dbReference>
<dbReference type="GO" id="GO:0030030">
    <property type="term" value="P:cell projection organization"/>
    <property type="evidence" value="ECO:0007669"/>
    <property type="project" value="UniProtKB-KW"/>
</dbReference>
<evidence type="ECO:0000256" key="7">
    <source>
        <dbReference type="ARBA" id="ARBA00023212"/>
    </source>
</evidence>
<dbReference type="PANTHER" id="PTHR21442:SF0">
    <property type="entry name" value="CILIA- AND FLAGELLA-ASSOCIATED PROTEIN 206"/>
    <property type="match status" value="1"/>
</dbReference>
<dbReference type="Pfam" id="PF12018">
    <property type="entry name" value="FAP206"/>
    <property type="match status" value="1"/>
</dbReference>
<name>A0A4E0S2C4_FASHE</name>
<reference evidence="10" key="1">
    <citation type="submission" date="2019-03" db="EMBL/GenBank/DDBJ databases">
        <title>Improved annotation for the trematode Fasciola hepatica.</title>
        <authorList>
            <person name="Choi Y.-J."/>
            <person name="Martin J."/>
            <person name="Mitreva M."/>
        </authorList>
    </citation>
    <scope>NUCLEOTIDE SEQUENCE [LARGE SCALE GENOMIC DNA]</scope>
</reference>
<dbReference type="GO" id="GO:0003356">
    <property type="term" value="P:regulation of cilium beat frequency"/>
    <property type="evidence" value="ECO:0007669"/>
    <property type="project" value="TreeGrafter"/>
</dbReference>
<evidence type="ECO:0000313" key="11">
    <source>
        <dbReference type="Proteomes" id="UP000230066"/>
    </source>
</evidence>
<evidence type="ECO:0000256" key="2">
    <source>
        <dbReference type="ARBA" id="ARBA00010500"/>
    </source>
</evidence>
<comment type="function">
    <text evidence="9">Essential for sperm motility and is involved in the regulation of the beating frequency of motile cilia on the epithelial cells of the respiratory tract. Required for the establishment of radial spokes in sperm flagella.</text>
</comment>
<keyword evidence="4" id="KW-0963">Cytoplasm</keyword>
<dbReference type="AlphaFoldDB" id="A0A4E0S2C4"/>
<evidence type="ECO:0000256" key="1">
    <source>
        <dbReference type="ARBA" id="ARBA00004430"/>
    </source>
</evidence>
<evidence type="ECO:0000256" key="4">
    <source>
        <dbReference type="ARBA" id="ARBA00022490"/>
    </source>
</evidence>
<dbReference type="Proteomes" id="UP000230066">
    <property type="component" value="Unassembled WGS sequence"/>
</dbReference>
<comment type="caution">
    <text evidence="10">The sequence shown here is derived from an EMBL/GenBank/DDBJ whole genome shotgun (WGS) entry which is preliminary data.</text>
</comment>
<accession>A0A4E0S2C4</accession>